<organism evidence="2 3">
    <name type="scientific">Ladona fulva</name>
    <name type="common">Scarce chaser dragonfly</name>
    <name type="synonym">Libellula fulva</name>
    <dbReference type="NCBI Taxonomy" id="123851"/>
    <lineage>
        <taxon>Eukaryota</taxon>
        <taxon>Metazoa</taxon>
        <taxon>Ecdysozoa</taxon>
        <taxon>Arthropoda</taxon>
        <taxon>Hexapoda</taxon>
        <taxon>Insecta</taxon>
        <taxon>Pterygota</taxon>
        <taxon>Palaeoptera</taxon>
        <taxon>Odonata</taxon>
        <taxon>Epiprocta</taxon>
        <taxon>Anisoptera</taxon>
        <taxon>Libelluloidea</taxon>
        <taxon>Libellulidae</taxon>
        <taxon>Ladona</taxon>
    </lineage>
</organism>
<feature type="domain" description="Tyrosine-protein phosphatase" evidence="1">
    <location>
        <begin position="1"/>
        <end position="50"/>
    </location>
</feature>
<dbReference type="OrthoDB" id="6058203at2759"/>
<name>A0A8K0KT01_LADFU</name>
<protein>
    <recommendedName>
        <fullName evidence="1">Tyrosine-protein phosphatase domain-containing protein</fullName>
    </recommendedName>
</protein>
<dbReference type="PANTHER" id="PTHR19134:SF495">
    <property type="entry name" value="TYROSINE-PROTEIN PHOSPHATASE 69D"/>
    <property type="match status" value="1"/>
</dbReference>
<dbReference type="PANTHER" id="PTHR19134">
    <property type="entry name" value="RECEPTOR-TYPE TYROSINE-PROTEIN PHOSPHATASE"/>
    <property type="match status" value="1"/>
</dbReference>
<dbReference type="InterPro" id="IPR000242">
    <property type="entry name" value="PTP_cat"/>
</dbReference>
<reference evidence="2" key="1">
    <citation type="submission" date="2013-04" db="EMBL/GenBank/DDBJ databases">
        <authorList>
            <person name="Qu J."/>
            <person name="Murali S.C."/>
            <person name="Bandaranaike D."/>
            <person name="Bellair M."/>
            <person name="Blankenburg K."/>
            <person name="Chao H."/>
            <person name="Dinh H."/>
            <person name="Doddapaneni H."/>
            <person name="Downs B."/>
            <person name="Dugan-Rocha S."/>
            <person name="Elkadiri S."/>
            <person name="Gnanaolivu R.D."/>
            <person name="Hernandez B."/>
            <person name="Javaid M."/>
            <person name="Jayaseelan J.C."/>
            <person name="Lee S."/>
            <person name="Li M."/>
            <person name="Ming W."/>
            <person name="Munidasa M."/>
            <person name="Muniz J."/>
            <person name="Nguyen L."/>
            <person name="Ongeri F."/>
            <person name="Osuji N."/>
            <person name="Pu L.-L."/>
            <person name="Puazo M."/>
            <person name="Qu C."/>
            <person name="Quiroz J."/>
            <person name="Raj R."/>
            <person name="Weissenberger G."/>
            <person name="Xin Y."/>
            <person name="Zou X."/>
            <person name="Han Y."/>
            <person name="Richards S."/>
            <person name="Worley K."/>
            <person name="Muzny D."/>
            <person name="Gibbs R."/>
        </authorList>
    </citation>
    <scope>NUCLEOTIDE SEQUENCE</scope>
    <source>
        <strain evidence="2">Sampled in the wild</strain>
    </source>
</reference>
<gene>
    <name evidence="2" type="ORF">J437_LFUL019481</name>
</gene>
<dbReference type="EMBL" id="KZ310205">
    <property type="protein sequence ID" value="KAG8239894.1"/>
    <property type="molecule type" value="Genomic_DNA"/>
</dbReference>
<evidence type="ECO:0000313" key="3">
    <source>
        <dbReference type="Proteomes" id="UP000792457"/>
    </source>
</evidence>
<comment type="caution">
    <text evidence="2">The sequence shown here is derived from an EMBL/GenBank/DDBJ whole genome shotgun (WGS) entry which is preliminary data.</text>
</comment>
<dbReference type="Proteomes" id="UP000792457">
    <property type="component" value="Unassembled WGS sequence"/>
</dbReference>
<dbReference type="GO" id="GO:0004725">
    <property type="term" value="F:protein tyrosine phosphatase activity"/>
    <property type="evidence" value="ECO:0007669"/>
    <property type="project" value="InterPro"/>
</dbReference>
<proteinExistence type="predicted"/>
<evidence type="ECO:0000259" key="1">
    <source>
        <dbReference type="PROSITE" id="PS50055"/>
    </source>
</evidence>
<dbReference type="AlphaFoldDB" id="A0A8K0KT01"/>
<dbReference type="SUPFAM" id="SSF52799">
    <property type="entry name" value="(Phosphotyrosine protein) phosphatases II"/>
    <property type="match status" value="2"/>
</dbReference>
<reference evidence="2" key="2">
    <citation type="submission" date="2017-10" db="EMBL/GenBank/DDBJ databases">
        <title>Ladona fulva Genome sequencing and assembly.</title>
        <authorList>
            <person name="Murali S."/>
            <person name="Richards S."/>
            <person name="Bandaranaike D."/>
            <person name="Bellair M."/>
            <person name="Blankenburg K."/>
            <person name="Chao H."/>
            <person name="Dinh H."/>
            <person name="Doddapaneni H."/>
            <person name="Dugan-Rocha S."/>
            <person name="Elkadiri S."/>
            <person name="Gnanaolivu R."/>
            <person name="Hernandez B."/>
            <person name="Skinner E."/>
            <person name="Javaid M."/>
            <person name="Lee S."/>
            <person name="Li M."/>
            <person name="Ming W."/>
            <person name="Munidasa M."/>
            <person name="Muniz J."/>
            <person name="Nguyen L."/>
            <person name="Hughes D."/>
            <person name="Osuji N."/>
            <person name="Pu L.-L."/>
            <person name="Puazo M."/>
            <person name="Qu C."/>
            <person name="Quiroz J."/>
            <person name="Raj R."/>
            <person name="Weissenberger G."/>
            <person name="Xin Y."/>
            <person name="Zou X."/>
            <person name="Han Y."/>
            <person name="Worley K."/>
            <person name="Muzny D."/>
            <person name="Gibbs R."/>
        </authorList>
    </citation>
    <scope>NUCLEOTIDE SEQUENCE</scope>
    <source>
        <strain evidence="2">Sampled in the wild</strain>
    </source>
</reference>
<feature type="non-terminal residue" evidence="2">
    <location>
        <position position="1"/>
    </location>
</feature>
<keyword evidence="3" id="KW-1185">Reference proteome</keyword>
<feature type="domain" description="Tyrosine-protein phosphatase" evidence="1">
    <location>
        <begin position="82"/>
        <end position="143"/>
    </location>
</feature>
<dbReference type="Pfam" id="PF00102">
    <property type="entry name" value="Y_phosphatase"/>
    <property type="match status" value="2"/>
</dbReference>
<sequence length="143" mass="16574">MVALDSLLQQLDEEGQVSIFNTVCDLRHQRNFLVQSLKQYIFIYRALMEVAQFGDTELKISKCKSAVEKLRQRENGKDKCQMEEDFEKISRVIEDRKSFSVGGGEENKIKNRSDLVIPYDRNRVILTPVPGREHSTYINASFI</sequence>
<dbReference type="InterPro" id="IPR029021">
    <property type="entry name" value="Prot-tyrosine_phosphatase-like"/>
</dbReference>
<dbReference type="Gene3D" id="3.90.190.10">
    <property type="entry name" value="Protein tyrosine phosphatase superfamily"/>
    <property type="match status" value="2"/>
</dbReference>
<evidence type="ECO:0000313" key="2">
    <source>
        <dbReference type="EMBL" id="KAG8239894.1"/>
    </source>
</evidence>
<dbReference type="InterPro" id="IPR050348">
    <property type="entry name" value="Protein-Tyr_Phosphatase"/>
</dbReference>
<dbReference type="PROSITE" id="PS50055">
    <property type="entry name" value="TYR_PHOSPHATASE_PTP"/>
    <property type="match status" value="2"/>
</dbReference>
<accession>A0A8K0KT01</accession>